<name>A0A9N8VS08_9GLOM</name>
<evidence type="ECO:0000313" key="1">
    <source>
        <dbReference type="EMBL" id="CAG8458652.1"/>
    </source>
</evidence>
<dbReference type="AlphaFoldDB" id="A0A9N8VS08"/>
<comment type="caution">
    <text evidence="1">The sequence shown here is derived from an EMBL/GenBank/DDBJ whole genome shotgun (WGS) entry which is preliminary data.</text>
</comment>
<proteinExistence type="predicted"/>
<evidence type="ECO:0000313" key="2">
    <source>
        <dbReference type="Proteomes" id="UP000789405"/>
    </source>
</evidence>
<dbReference type="EMBL" id="CAJVPY010000219">
    <property type="protein sequence ID" value="CAG8458652.1"/>
    <property type="molecule type" value="Genomic_DNA"/>
</dbReference>
<protein>
    <submittedName>
        <fullName evidence="1">13956_t:CDS:1</fullName>
    </submittedName>
</protein>
<keyword evidence="2" id="KW-1185">Reference proteome</keyword>
<gene>
    <name evidence="1" type="ORF">DERYTH_LOCUS896</name>
</gene>
<accession>A0A9N8VS08</accession>
<dbReference type="Proteomes" id="UP000789405">
    <property type="component" value="Unassembled WGS sequence"/>
</dbReference>
<organism evidence="1 2">
    <name type="scientific">Dentiscutata erythropus</name>
    <dbReference type="NCBI Taxonomy" id="1348616"/>
    <lineage>
        <taxon>Eukaryota</taxon>
        <taxon>Fungi</taxon>
        <taxon>Fungi incertae sedis</taxon>
        <taxon>Mucoromycota</taxon>
        <taxon>Glomeromycotina</taxon>
        <taxon>Glomeromycetes</taxon>
        <taxon>Diversisporales</taxon>
        <taxon>Gigasporaceae</taxon>
        <taxon>Dentiscutata</taxon>
    </lineage>
</organism>
<sequence>MTESSKEKGFYVGSSSKSIITKSLEEEILYVEKKFATWELYESFLNE</sequence>
<reference evidence="1" key="1">
    <citation type="submission" date="2021-06" db="EMBL/GenBank/DDBJ databases">
        <authorList>
            <person name="Kallberg Y."/>
            <person name="Tangrot J."/>
            <person name="Rosling A."/>
        </authorList>
    </citation>
    <scope>NUCLEOTIDE SEQUENCE</scope>
    <source>
        <strain evidence="1">MA453B</strain>
    </source>
</reference>